<dbReference type="InterPro" id="IPR036388">
    <property type="entry name" value="WH-like_DNA-bd_sf"/>
</dbReference>
<evidence type="ECO:0000256" key="1">
    <source>
        <dbReference type="ARBA" id="ARBA00038283"/>
    </source>
</evidence>
<evidence type="ECO:0000259" key="3">
    <source>
        <dbReference type="Pfam" id="PF01051"/>
    </source>
</evidence>
<dbReference type="Pfam" id="PF01051">
    <property type="entry name" value="Rep3_N"/>
    <property type="match status" value="1"/>
</dbReference>
<accession>A0AAN5ANB8</accession>
<comment type="caution">
    <text evidence="4">The sequence shown here is derived from an EMBL/GenBank/DDBJ whole genome shotgun (WGS) entry which is preliminary data.</text>
</comment>
<keyword evidence="2" id="KW-0175">Coiled coil</keyword>
<feature type="domain" description="Initiator Rep protein WH1" evidence="3">
    <location>
        <begin position="18"/>
        <end position="162"/>
    </location>
</feature>
<organism evidence="4 5">
    <name type="scientific">Persicobacter diffluens</name>
    <dbReference type="NCBI Taxonomy" id="981"/>
    <lineage>
        <taxon>Bacteria</taxon>
        <taxon>Pseudomonadati</taxon>
        <taxon>Bacteroidota</taxon>
        <taxon>Cytophagia</taxon>
        <taxon>Cytophagales</taxon>
        <taxon>Persicobacteraceae</taxon>
        <taxon>Persicobacter</taxon>
    </lineage>
</organism>
<reference evidence="4 5" key="1">
    <citation type="submission" date="2021-12" db="EMBL/GenBank/DDBJ databases">
        <title>Genome sequencing of bacteria with rrn-lacking chromosome and rrn-plasmid.</title>
        <authorList>
            <person name="Anda M."/>
            <person name="Iwasaki W."/>
        </authorList>
    </citation>
    <scope>NUCLEOTIDE SEQUENCE [LARGE SCALE GENOMIC DNA]</scope>
    <source>
        <strain evidence="4 5">NBRC 15940</strain>
    </source>
</reference>
<dbReference type="Gene3D" id="1.10.10.10">
    <property type="entry name" value="Winged helix-like DNA-binding domain superfamily/Winged helix DNA-binding domain"/>
    <property type="match status" value="2"/>
</dbReference>
<name>A0AAN5ANB8_9BACT</name>
<proteinExistence type="inferred from homology"/>
<dbReference type="SUPFAM" id="SSF46785">
    <property type="entry name" value="Winged helix' DNA-binding domain"/>
    <property type="match status" value="2"/>
</dbReference>
<evidence type="ECO:0000313" key="4">
    <source>
        <dbReference type="EMBL" id="GJM64647.1"/>
    </source>
</evidence>
<protein>
    <recommendedName>
        <fullName evidence="3">Initiator Rep protein WH1 domain-containing protein</fullName>
    </recommendedName>
</protein>
<dbReference type="Pfam" id="PF21205">
    <property type="entry name" value="Rep3_C"/>
    <property type="match status" value="1"/>
</dbReference>
<gene>
    <name evidence="4" type="ORF">PEDI_51990</name>
</gene>
<sequence>MTLLRHFTLEKNQQYRLIVKSNKLVNSRQHFTATQQRIVLSALARIKENEENLTFQIPMHEVIGEKEIGGSQIDLVKTALNGLMQSYVEMEKVLEDGKKKWVKISFISRAEGIEGEGQFELKFDSEMKEFLLNLKSNFTKYFLHNVSNFRKSYSIRIYELCKQYHPKILERKFTIAEFKFLLGIESKYPYVSALKKNILDPSLEEINNHSDLFISYELLPENRRSKKEIVFKIASNIALEDNSNDLDSPKQLESVDNKGIDKDAILSKEEYIDNYMADKPGIRDQGAYKSKLAKDEKFDLQYREHIRSQEQKIIDEQVKAELKEKERLSKEREVREAAKLDNIRAEHFNWSKSIFLKYFDRYSYQDYKDEVLHFLRANYTSVLDSIMGELLEGKLSQDTKMRIGKFLFFKLGEPEEIEMVNDIAKWKKLQEVNSQKLEEEQKFKEQEKRRLEEEIRRMTEQLKSM</sequence>
<feature type="coiled-coil region" evidence="2">
    <location>
        <begin position="427"/>
        <end position="461"/>
    </location>
</feature>
<dbReference type="InterPro" id="IPR000525">
    <property type="entry name" value="Initiator_Rep_WH1"/>
</dbReference>
<comment type="similarity">
    <text evidence="1">Belongs to the initiator RepB protein family.</text>
</comment>
<dbReference type="Proteomes" id="UP001310022">
    <property type="component" value="Unassembled WGS sequence"/>
</dbReference>
<keyword evidence="5" id="KW-1185">Reference proteome</keyword>
<dbReference type="EMBL" id="BQKE01000006">
    <property type="protein sequence ID" value="GJM64647.1"/>
    <property type="molecule type" value="Genomic_DNA"/>
</dbReference>
<evidence type="ECO:0000256" key="2">
    <source>
        <dbReference type="SAM" id="Coils"/>
    </source>
</evidence>
<dbReference type="AlphaFoldDB" id="A0AAN5ANB8"/>
<dbReference type="GO" id="GO:0006270">
    <property type="term" value="P:DNA replication initiation"/>
    <property type="evidence" value="ECO:0007669"/>
    <property type="project" value="InterPro"/>
</dbReference>
<evidence type="ECO:0000313" key="5">
    <source>
        <dbReference type="Proteomes" id="UP001310022"/>
    </source>
</evidence>
<dbReference type="InterPro" id="IPR036390">
    <property type="entry name" value="WH_DNA-bd_sf"/>
</dbReference>
<dbReference type="GO" id="GO:0003887">
    <property type="term" value="F:DNA-directed DNA polymerase activity"/>
    <property type="evidence" value="ECO:0007669"/>
    <property type="project" value="InterPro"/>
</dbReference>